<dbReference type="EMBL" id="CAVNYO010000138">
    <property type="protein sequence ID" value="CAK5268095.1"/>
    <property type="molecule type" value="Genomic_DNA"/>
</dbReference>
<accession>A0AAD2JYY6</accession>
<evidence type="ECO:0000313" key="2">
    <source>
        <dbReference type="EMBL" id="CAK5269634.1"/>
    </source>
</evidence>
<dbReference type="AlphaFoldDB" id="A0AAD2JYY6"/>
<comment type="caution">
    <text evidence="2">The sequence shown here is derived from an EMBL/GenBank/DDBJ whole genome shotgun (WGS) entry which is preliminary data.</text>
</comment>
<name>A0AAD2JYY6_9AGAR</name>
<protein>
    <submittedName>
        <fullName evidence="2">Uncharacterized protein</fullName>
    </submittedName>
</protein>
<evidence type="ECO:0000313" key="3">
    <source>
        <dbReference type="Proteomes" id="UP001295794"/>
    </source>
</evidence>
<gene>
    <name evidence="1" type="ORF">MYCIT1_LOCUS11140</name>
    <name evidence="2" type="ORF">MYCIT1_LOCUS13501</name>
</gene>
<sequence length="86" mass="9515">KCSSSMIFTCFIATCPDSGKVVSMRLLECEKHRSTAFRSSLKPSNSLAACVTRAEMQNWASTLECFSSDSTDWEIIEALYSSQTSD</sequence>
<dbReference type="EMBL" id="CAVNYO010000149">
    <property type="protein sequence ID" value="CAK5269634.1"/>
    <property type="molecule type" value="Genomic_DNA"/>
</dbReference>
<feature type="non-terminal residue" evidence="2">
    <location>
        <position position="1"/>
    </location>
</feature>
<proteinExistence type="predicted"/>
<organism evidence="2 3">
    <name type="scientific">Mycena citricolor</name>
    <dbReference type="NCBI Taxonomy" id="2018698"/>
    <lineage>
        <taxon>Eukaryota</taxon>
        <taxon>Fungi</taxon>
        <taxon>Dikarya</taxon>
        <taxon>Basidiomycota</taxon>
        <taxon>Agaricomycotina</taxon>
        <taxon>Agaricomycetes</taxon>
        <taxon>Agaricomycetidae</taxon>
        <taxon>Agaricales</taxon>
        <taxon>Marasmiineae</taxon>
        <taxon>Mycenaceae</taxon>
        <taxon>Mycena</taxon>
    </lineage>
</organism>
<keyword evidence="3" id="KW-1185">Reference proteome</keyword>
<reference evidence="2" key="1">
    <citation type="submission" date="2023-11" db="EMBL/GenBank/DDBJ databases">
        <authorList>
            <person name="De Vega J J."/>
            <person name="De Vega J J."/>
        </authorList>
    </citation>
    <scope>NUCLEOTIDE SEQUENCE</scope>
</reference>
<evidence type="ECO:0000313" key="1">
    <source>
        <dbReference type="EMBL" id="CAK5268095.1"/>
    </source>
</evidence>
<dbReference type="Proteomes" id="UP001295794">
    <property type="component" value="Unassembled WGS sequence"/>
</dbReference>